<dbReference type="PROSITE" id="PS51432">
    <property type="entry name" value="AP_NUCLEASE_F2_4"/>
    <property type="match status" value="1"/>
</dbReference>
<evidence type="ECO:0000256" key="1">
    <source>
        <dbReference type="ARBA" id="ARBA00001947"/>
    </source>
</evidence>
<accession>A0A914CFG7</accession>
<keyword evidence="3" id="KW-0479">Metal-binding</keyword>
<dbReference type="GO" id="GO:0008081">
    <property type="term" value="F:phosphoric diester hydrolase activity"/>
    <property type="evidence" value="ECO:0007669"/>
    <property type="project" value="TreeGrafter"/>
</dbReference>
<feature type="domain" description="Xylose isomerase-like TIM barrel" evidence="8">
    <location>
        <begin position="109"/>
        <end position="363"/>
    </location>
</feature>
<evidence type="ECO:0000256" key="5">
    <source>
        <dbReference type="ARBA" id="ARBA00022801"/>
    </source>
</evidence>
<dbReference type="Proteomes" id="UP000887540">
    <property type="component" value="Unplaced"/>
</dbReference>
<keyword evidence="9" id="KW-1185">Reference proteome</keyword>
<dbReference type="Gene3D" id="3.20.20.150">
    <property type="entry name" value="Divalent-metal-dependent TIM barrel enzymes"/>
    <property type="match status" value="1"/>
</dbReference>
<name>A0A914CFG7_9BILA</name>
<keyword evidence="6" id="KW-0862">Zinc</keyword>
<evidence type="ECO:0000313" key="9">
    <source>
        <dbReference type="Proteomes" id="UP000887540"/>
    </source>
</evidence>
<dbReference type="CDD" id="cd00019">
    <property type="entry name" value="AP2Ec"/>
    <property type="match status" value="1"/>
</dbReference>
<dbReference type="GO" id="GO:0006284">
    <property type="term" value="P:base-excision repair"/>
    <property type="evidence" value="ECO:0007669"/>
    <property type="project" value="TreeGrafter"/>
</dbReference>
<dbReference type="GO" id="GO:0005739">
    <property type="term" value="C:mitochondrion"/>
    <property type="evidence" value="ECO:0007669"/>
    <property type="project" value="TreeGrafter"/>
</dbReference>
<evidence type="ECO:0000313" key="10">
    <source>
        <dbReference type="WBParaSite" id="ACRNAN_scaffold1030.g23505.t1"/>
    </source>
</evidence>
<sequence>MPKRKKVETIQVKEELHGDETIEVKNEIKENGNASGEKRKKRNVVKAVKEEVDEVKVRTKKTITEGISDELAHQRDTEGARVLAAASESKKMLGVHVSAAVSIERAIYNAVSMGCRSFAIFVRNQRRWDSAPMEEDVVVRWKKAIEEYPFPMDQIIPHGSYLMNSGSPDSGTLEKTRIAMLDECQRCERLGILAYNFHPGSTTGKCTVDECIQTIADTINYVIENTKFITLVVETMAAQGNSVGGKFEELRQIIDLVKDKSRVGVCLDTCHIFAAGYDIRTKETYEETMNEFERIVGFNYLKAVHLNDSKGDLGSKLDRHEHIGKGYLKTAFQWLMRDPRFDGIPMVLETPEGHYSQEMELLYNLEKNKENNM</sequence>
<dbReference type="FunFam" id="3.20.20.150:FF:000001">
    <property type="entry name" value="Probable endonuclease 4"/>
    <property type="match status" value="1"/>
</dbReference>
<dbReference type="SMART" id="SM00518">
    <property type="entry name" value="AP2Ec"/>
    <property type="match status" value="1"/>
</dbReference>
<evidence type="ECO:0000256" key="2">
    <source>
        <dbReference type="ARBA" id="ARBA00005340"/>
    </source>
</evidence>
<dbReference type="InterPro" id="IPR001719">
    <property type="entry name" value="AP_endonuc_2"/>
</dbReference>
<dbReference type="PROSITE" id="PS00730">
    <property type="entry name" value="AP_NUCLEASE_F2_2"/>
    <property type="match status" value="1"/>
</dbReference>
<keyword evidence="5" id="KW-0378">Hydrolase</keyword>
<dbReference type="SUPFAM" id="SSF51658">
    <property type="entry name" value="Xylose isomerase-like"/>
    <property type="match status" value="1"/>
</dbReference>
<dbReference type="GO" id="GO:0008270">
    <property type="term" value="F:zinc ion binding"/>
    <property type="evidence" value="ECO:0007669"/>
    <property type="project" value="InterPro"/>
</dbReference>
<dbReference type="NCBIfam" id="NF002199">
    <property type="entry name" value="PRK01060.1-4"/>
    <property type="match status" value="1"/>
</dbReference>
<dbReference type="WBParaSite" id="ACRNAN_scaffold1030.g23505.t1">
    <property type="protein sequence ID" value="ACRNAN_scaffold1030.g23505.t1"/>
    <property type="gene ID" value="ACRNAN_scaffold1030.g23505"/>
</dbReference>
<dbReference type="InterPro" id="IPR013022">
    <property type="entry name" value="Xyl_isomerase-like_TIM-brl"/>
</dbReference>
<evidence type="ECO:0000256" key="7">
    <source>
        <dbReference type="ARBA" id="ARBA00023204"/>
    </source>
</evidence>
<dbReference type="PANTHER" id="PTHR21445">
    <property type="entry name" value="ENDONUCLEASE IV ENDODEOXYRIBONUCLEASE IV"/>
    <property type="match status" value="1"/>
</dbReference>
<dbReference type="NCBIfam" id="TIGR00587">
    <property type="entry name" value="nfo"/>
    <property type="match status" value="1"/>
</dbReference>
<dbReference type="InterPro" id="IPR018246">
    <property type="entry name" value="AP_endonuc_F2_Zn_BS"/>
</dbReference>
<evidence type="ECO:0000256" key="3">
    <source>
        <dbReference type="ARBA" id="ARBA00022723"/>
    </source>
</evidence>
<evidence type="ECO:0000256" key="6">
    <source>
        <dbReference type="ARBA" id="ARBA00022833"/>
    </source>
</evidence>
<organism evidence="9 10">
    <name type="scientific">Acrobeloides nanus</name>
    <dbReference type="NCBI Taxonomy" id="290746"/>
    <lineage>
        <taxon>Eukaryota</taxon>
        <taxon>Metazoa</taxon>
        <taxon>Ecdysozoa</taxon>
        <taxon>Nematoda</taxon>
        <taxon>Chromadorea</taxon>
        <taxon>Rhabditida</taxon>
        <taxon>Tylenchina</taxon>
        <taxon>Cephalobomorpha</taxon>
        <taxon>Cephaloboidea</taxon>
        <taxon>Cephalobidae</taxon>
        <taxon>Acrobeloides</taxon>
    </lineage>
</organism>
<reference evidence="10" key="1">
    <citation type="submission" date="2022-11" db="UniProtKB">
        <authorList>
            <consortium name="WormBaseParasite"/>
        </authorList>
    </citation>
    <scope>IDENTIFICATION</scope>
</reference>
<dbReference type="HAMAP" id="MF_00152">
    <property type="entry name" value="Nfo"/>
    <property type="match status" value="1"/>
</dbReference>
<comment type="cofactor">
    <cofactor evidence="1">
        <name>Zn(2+)</name>
        <dbReference type="ChEBI" id="CHEBI:29105"/>
    </cofactor>
</comment>
<dbReference type="Pfam" id="PF01261">
    <property type="entry name" value="AP_endonuc_2"/>
    <property type="match status" value="1"/>
</dbReference>
<dbReference type="InterPro" id="IPR036237">
    <property type="entry name" value="Xyl_isomerase-like_sf"/>
</dbReference>
<evidence type="ECO:0000256" key="4">
    <source>
        <dbReference type="ARBA" id="ARBA00022763"/>
    </source>
</evidence>
<dbReference type="GO" id="GO:0003677">
    <property type="term" value="F:DNA binding"/>
    <property type="evidence" value="ECO:0007669"/>
    <property type="project" value="InterPro"/>
</dbReference>
<proteinExistence type="inferred from homology"/>
<evidence type="ECO:0000259" key="8">
    <source>
        <dbReference type="Pfam" id="PF01261"/>
    </source>
</evidence>
<keyword evidence="7" id="KW-0234">DNA repair</keyword>
<dbReference type="GO" id="GO:0005634">
    <property type="term" value="C:nucleus"/>
    <property type="evidence" value="ECO:0007669"/>
    <property type="project" value="TreeGrafter"/>
</dbReference>
<dbReference type="PROSITE" id="PS00731">
    <property type="entry name" value="AP_NUCLEASE_F2_3"/>
    <property type="match status" value="1"/>
</dbReference>
<dbReference type="AlphaFoldDB" id="A0A914CFG7"/>
<keyword evidence="4" id="KW-0227">DNA damage</keyword>
<dbReference type="PANTHER" id="PTHR21445:SF0">
    <property type="entry name" value="APURINIC-APYRIMIDINIC ENDONUCLEASE"/>
    <property type="match status" value="1"/>
</dbReference>
<comment type="similarity">
    <text evidence="2">Belongs to the AP endonuclease 2 family.</text>
</comment>
<dbReference type="GO" id="GO:0003906">
    <property type="term" value="F:DNA-(apurinic or apyrimidinic site) endonuclease activity"/>
    <property type="evidence" value="ECO:0007669"/>
    <property type="project" value="TreeGrafter"/>
</dbReference>
<protein>
    <submittedName>
        <fullName evidence="10">Xylose isomerase-like TIM barrel domain-containing protein</fullName>
    </submittedName>
</protein>